<organism evidence="1 2">
    <name type="scientific">Chaetomium tenue</name>
    <dbReference type="NCBI Taxonomy" id="1854479"/>
    <lineage>
        <taxon>Eukaryota</taxon>
        <taxon>Fungi</taxon>
        <taxon>Dikarya</taxon>
        <taxon>Ascomycota</taxon>
        <taxon>Pezizomycotina</taxon>
        <taxon>Sordariomycetes</taxon>
        <taxon>Sordariomycetidae</taxon>
        <taxon>Sordariales</taxon>
        <taxon>Chaetomiaceae</taxon>
        <taxon>Chaetomium</taxon>
    </lineage>
</organism>
<reference evidence="1 2" key="1">
    <citation type="journal article" date="2021" name="Nat. Commun.">
        <title>Genetic determinants of endophytism in the Arabidopsis root mycobiome.</title>
        <authorList>
            <person name="Mesny F."/>
            <person name="Miyauchi S."/>
            <person name="Thiergart T."/>
            <person name="Pickel B."/>
            <person name="Atanasova L."/>
            <person name="Karlsson M."/>
            <person name="Huettel B."/>
            <person name="Barry K.W."/>
            <person name="Haridas S."/>
            <person name="Chen C."/>
            <person name="Bauer D."/>
            <person name="Andreopoulos W."/>
            <person name="Pangilinan J."/>
            <person name="LaButti K."/>
            <person name="Riley R."/>
            <person name="Lipzen A."/>
            <person name="Clum A."/>
            <person name="Drula E."/>
            <person name="Henrissat B."/>
            <person name="Kohler A."/>
            <person name="Grigoriev I.V."/>
            <person name="Martin F.M."/>
            <person name="Hacquard S."/>
        </authorList>
    </citation>
    <scope>NUCLEOTIDE SEQUENCE [LARGE SCALE GENOMIC DNA]</scope>
    <source>
        <strain evidence="1 2">MPI-SDFR-AT-0079</strain>
    </source>
</reference>
<name>A0ACB7PP85_9PEZI</name>
<dbReference type="Proteomes" id="UP000724584">
    <property type="component" value="Unassembled WGS sequence"/>
</dbReference>
<keyword evidence="2" id="KW-1185">Reference proteome</keyword>
<comment type="caution">
    <text evidence="1">The sequence shown here is derived from an EMBL/GenBank/DDBJ whole genome shotgun (WGS) entry which is preliminary data.</text>
</comment>
<dbReference type="EMBL" id="JAGIZQ010000001">
    <property type="protein sequence ID" value="KAH6649433.1"/>
    <property type="molecule type" value="Genomic_DNA"/>
</dbReference>
<evidence type="ECO:0000313" key="2">
    <source>
        <dbReference type="Proteomes" id="UP000724584"/>
    </source>
</evidence>
<sequence length="326" mass="34324">MRLSWGFTVSCILFFACICVAQDQCYAPNGQTDDNFFPCEPDATHSTCCNGRSTCLSNKLCMGPDGNLIRGLCTDKNWESPACAYYCMSAIRGGHDLISCSNVTNTDTSFCCDGHRAFCCDDGVARFNVLPSNPQAWATWDNSASHFVVVQDLKTTSTGGLPAATGASTTLSTTPPAGTADSDQTQSAPTSPTTSDASTPSESPESTPLPIAAQAGIGVGIGALAIALAAVAYLLWKLRRNKKALLAEKEQPNNGPGAVPGYHHTQQYAAPGVPLPPGKDVYHQTGLDGPGQGLGVNMVSPRYEMDPYSHHTHAYGGRVELSGTPR</sequence>
<gene>
    <name evidence="1" type="ORF">F5144DRAFT_500574</name>
</gene>
<proteinExistence type="predicted"/>
<protein>
    <submittedName>
        <fullName evidence="1">Uncharacterized protein</fullName>
    </submittedName>
</protein>
<evidence type="ECO:0000313" key="1">
    <source>
        <dbReference type="EMBL" id="KAH6649433.1"/>
    </source>
</evidence>
<accession>A0ACB7PP85</accession>